<keyword evidence="4 7" id="KW-0413">Isomerase</keyword>
<evidence type="ECO:0000256" key="3">
    <source>
        <dbReference type="ARBA" id="ARBA00022884"/>
    </source>
</evidence>
<dbReference type="InterPro" id="IPR050188">
    <property type="entry name" value="RluA_PseudoU_synthase"/>
</dbReference>
<dbReference type="GO" id="GO:0003723">
    <property type="term" value="F:RNA binding"/>
    <property type="evidence" value="ECO:0007669"/>
    <property type="project" value="UniProtKB-KW"/>
</dbReference>
<protein>
    <recommendedName>
        <fullName evidence="7">Pseudouridine synthase</fullName>
        <ecNumber evidence="7">5.4.99.-</ecNumber>
    </recommendedName>
</protein>
<dbReference type="InterPro" id="IPR006225">
    <property type="entry name" value="PsdUridine_synth_RluC/D"/>
</dbReference>
<evidence type="ECO:0000256" key="6">
    <source>
        <dbReference type="PROSITE-ProRule" id="PRU00182"/>
    </source>
</evidence>
<dbReference type="InterPro" id="IPR020103">
    <property type="entry name" value="PsdUridine_synth_cat_dom_sf"/>
</dbReference>
<reference evidence="9 10" key="1">
    <citation type="submission" date="2020-02" db="EMBL/GenBank/DDBJ databases">
        <title>Draft genome sequence of Lactococcus sp. Hs30E4-3.</title>
        <authorList>
            <person name="Noda S."/>
            <person name="Yuki M."/>
            <person name="Ohkuma M."/>
        </authorList>
    </citation>
    <scope>NUCLEOTIDE SEQUENCE [LARGE SCALE GENOMIC DNA]</scope>
    <source>
        <strain evidence="9 10">Hs30E4-3</strain>
    </source>
</reference>
<keyword evidence="10" id="KW-1185">Reference proteome</keyword>
<dbReference type="SUPFAM" id="SSF55120">
    <property type="entry name" value="Pseudouridine synthase"/>
    <property type="match status" value="1"/>
</dbReference>
<dbReference type="GO" id="GO:0120159">
    <property type="term" value="F:rRNA pseudouridine synthase activity"/>
    <property type="evidence" value="ECO:0007669"/>
    <property type="project" value="UniProtKB-ARBA"/>
</dbReference>
<dbReference type="NCBIfam" id="TIGR00005">
    <property type="entry name" value="rluA_subfam"/>
    <property type="match status" value="1"/>
</dbReference>
<dbReference type="EC" id="5.4.99.-" evidence="7"/>
<evidence type="ECO:0000256" key="4">
    <source>
        <dbReference type="ARBA" id="ARBA00023235"/>
    </source>
</evidence>
<accession>A0A6A0BCJ4</accession>
<sequence length="299" mass="33195">MEIKIKAKKAGLRLDKAIADSSNVSRTQANDLIKSDAVWVNGQLKKAKYKVLENDIVTFDLPEPEVLTYEPENIPLDIIYEDEDVAVINKPQGMVVHPSVGHKTGTLVNALMYHMANLSSINGVIRPGIVHRIDKDTSGLLMVAKNDVAHEFLASQLKAHTSKRRYLAIVHGNLLNDRGVIEAPIGRSAKDRKKQAVIAGGKHALTHFEVLERLGAYTLVALELETGRTHQIRVHMAYIGHPVAGDPLYAPKNTLKQNNGQFLHAQVLGFEHPTSHELLTFEIEPPTLFTETLEKLRQV</sequence>
<dbReference type="InterPro" id="IPR036986">
    <property type="entry name" value="S4_RNA-bd_sf"/>
</dbReference>
<dbReference type="PANTHER" id="PTHR21600">
    <property type="entry name" value="MITOCHONDRIAL RNA PSEUDOURIDINE SYNTHASE"/>
    <property type="match status" value="1"/>
</dbReference>
<keyword evidence="3 6" id="KW-0694">RNA-binding</keyword>
<gene>
    <name evidence="9" type="ORF">Hs30E_16430</name>
</gene>
<dbReference type="RefSeq" id="WP_172209530.1">
    <property type="nucleotide sequence ID" value="NZ_BLLI01000056.1"/>
</dbReference>
<comment type="function">
    <text evidence="7">Responsible for synthesis of pseudouridine from uracil.</text>
</comment>
<dbReference type="CDD" id="cd02869">
    <property type="entry name" value="PseudoU_synth_RluA_like"/>
    <property type="match status" value="1"/>
</dbReference>
<dbReference type="Proteomes" id="UP000480303">
    <property type="component" value="Unassembled WGS sequence"/>
</dbReference>
<dbReference type="PANTHER" id="PTHR21600:SF44">
    <property type="entry name" value="RIBOSOMAL LARGE SUBUNIT PSEUDOURIDINE SYNTHASE D"/>
    <property type="match status" value="1"/>
</dbReference>
<evidence type="ECO:0000256" key="5">
    <source>
        <dbReference type="PIRSR" id="PIRSR606225-1"/>
    </source>
</evidence>
<comment type="caution">
    <text evidence="9">The sequence shown here is derived from an EMBL/GenBank/DDBJ whole genome shotgun (WGS) entry which is preliminary data.</text>
</comment>
<evidence type="ECO:0000313" key="10">
    <source>
        <dbReference type="Proteomes" id="UP000480303"/>
    </source>
</evidence>
<dbReference type="Pfam" id="PF01479">
    <property type="entry name" value="S4"/>
    <property type="match status" value="1"/>
</dbReference>
<name>A0A6A0BCJ4_9LACT</name>
<dbReference type="FunFam" id="3.30.2350.10:FF:000006">
    <property type="entry name" value="Pseudouridine synthase"/>
    <property type="match status" value="1"/>
</dbReference>
<evidence type="ECO:0000256" key="7">
    <source>
        <dbReference type="RuleBase" id="RU362028"/>
    </source>
</evidence>
<comment type="catalytic activity">
    <reaction evidence="1 7">
        <text>a uridine in RNA = a pseudouridine in RNA</text>
        <dbReference type="Rhea" id="RHEA:48348"/>
        <dbReference type="Rhea" id="RHEA-COMP:12068"/>
        <dbReference type="Rhea" id="RHEA-COMP:12069"/>
        <dbReference type="ChEBI" id="CHEBI:65314"/>
        <dbReference type="ChEBI" id="CHEBI:65315"/>
    </reaction>
</comment>
<dbReference type="PROSITE" id="PS50889">
    <property type="entry name" value="S4"/>
    <property type="match status" value="1"/>
</dbReference>
<evidence type="ECO:0000313" key="9">
    <source>
        <dbReference type="EMBL" id="GFH43092.1"/>
    </source>
</evidence>
<feature type="domain" description="RNA-binding S4" evidence="8">
    <location>
        <begin position="12"/>
        <end position="75"/>
    </location>
</feature>
<dbReference type="SUPFAM" id="SSF55174">
    <property type="entry name" value="Alpha-L RNA-binding motif"/>
    <property type="match status" value="1"/>
</dbReference>
<evidence type="ECO:0000256" key="1">
    <source>
        <dbReference type="ARBA" id="ARBA00000073"/>
    </source>
</evidence>
<comment type="similarity">
    <text evidence="2 7">Belongs to the pseudouridine synthase RluA family.</text>
</comment>
<dbReference type="CDD" id="cd00165">
    <property type="entry name" value="S4"/>
    <property type="match status" value="1"/>
</dbReference>
<dbReference type="Gene3D" id="3.30.2350.10">
    <property type="entry name" value="Pseudouridine synthase"/>
    <property type="match status" value="1"/>
</dbReference>
<dbReference type="SMART" id="SM00363">
    <property type="entry name" value="S4"/>
    <property type="match status" value="1"/>
</dbReference>
<dbReference type="InterPro" id="IPR006145">
    <property type="entry name" value="PsdUridine_synth_RsuA/RluA"/>
</dbReference>
<feature type="active site" evidence="5">
    <location>
        <position position="134"/>
    </location>
</feature>
<dbReference type="Gene3D" id="3.10.290.10">
    <property type="entry name" value="RNA-binding S4 domain"/>
    <property type="match status" value="1"/>
</dbReference>
<dbReference type="InterPro" id="IPR002942">
    <property type="entry name" value="S4_RNA-bd"/>
</dbReference>
<proteinExistence type="inferred from homology"/>
<dbReference type="PROSITE" id="PS01129">
    <property type="entry name" value="PSI_RLU"/>
    <property type="match status" value="1"/>
</dbReference>
<dbReference type="InterPro" id="IPR006224">
    <property type="entry name" value="PsdUridine_synth_RluA-like_CS"/>
</dbReference>
<evidence type="ECO:0000256" key="2">
    <source>
        <dbReference type="ARBA" id="ARBA00010876"/>
    </source>
</evidence>
<evidence type="ECO:0000259" key="8">
    <source>
        <dbReference type="SMART" id="SM00363"/>
    </source>
</evidence>
<dbReference type="EMBL" id="BLLI01000056">
    <property type="protein sequence ID" value="GFH43092.1"/>
    <property type="molecule type" value="Genomic_DNA"/>
</dbReference>
<dbReference type="GO" id="GO:0000455">
    <property type="term" value="P:enzyme-directed rRNA pseudouridine synthesis"/>
    <property type="evidence" value="ECO:0007669"/>
    <property type="project" value="UniProtKB-ARBA"/>
</dbReference>
<organism evidence="9 10">
    <name type="scientific">Pseudolactococcus hodotermopsidis</name>
    <dbReference type="NCBI Taxonomy" id="2709157"/>
    <lineage>
        <taxon>Bacteria</taxon>
        <taxon>Bacillati</taxon>
        <taxon>Bacillota</taxon>
        <taxon>Bacilli</taxon>
        <taxon>Lactobacillales</taxon>
        <taxon>Streptococcaceae</taxon>
        <taxon>Pseudolactococcus</taxon>
    </lineage>
</organism>
<dbReference type="Pfam" id="PF00849">
    <property type="entry name" value="PseudoU_synth_2"/>
    <property type="match status" value="1"/>
</dbReference>
<dbReference type="AlphaFoldDB" id="A0A6A0BCJ4"/>